<gene>
    <name evidence="4" type="ORF">SAMN02745781_01266</name>
</gene>
<evidence type="ECO:0000256" key="1">
    <source>
        <dbReference type="ARBA" id="ARBA00008490"/>
    </source>
</evidence>
<evidence type="ECO:0000313" key="4">
    <source>
        <dbReference type="EMBL" id="SHF00165.1"/>
    </source>
</evidence>
<protein>
    <recommendedName>
        <fullName evidence="3">UPF0319 protein SAMN02745781_01266</fullName>
    </recommendedName>
</protein>
<feature type="signal peptide" evidence="3">
    <location>
        <begin position="1"/>
        <end position="22"/>
    </location>
</feature>
<keyword evidence="5" id="KW-1185">Reference proteome</keyword>
<organism evidence="4 5">
    <name type="scientific">Vibrio gazogenes DSM 21264 = NBRC 103151</name>
    <dbReference type="NCBI Taxonomy" id="1123492"/>
    <lineage>
        <taxon>Bacteria</taxon>
        <taxon>Pseudomonadati</taxon>
        <taxon>Pseudomonadota</taxon>
        <taxon>Gammaproteobacteria</taxon>
        <taxon>Vibrionales</taxon>
        <taxon>Vibrionaceae</taxon>
        <taxon>Vibrio</taxon>
    </lineage>
</organism>
<dbReference type="Proteomes" id="UP000184159">
    <property type="component" value="Unassembled WGS sequence"/>
</dbReference>
<dbReference type="Pfam" id="PF09829">
    <property type="entry name" value="DUF2057"/>
    <property type="match status" value="1"/>
</dbReference>
<evidence type="ECO:0000256" key="2">
    <source>
        <dbReference type="ARBA" id="ARBA00022729"/>
    </source>
</evidence>
<dbReference type="EMBL" id="FQUH01000004">
    <property type="protein sequence ID" value="SHF00165.1"/>
    <property type="molecule type" value="Genomic_DNA"/>
</dbReference>
<proteinExistence type="inferred from homology"/>
<comment type="similarity">
    <text evidence="1 3">Belongs to the UPF0319 family.</text>
</comment>
<name>A0A1M4Y391_VIBGA</name>
<dbReference type="AlphaFoldDB" id="A0A1M4Y391"/>
<dbReference type="InterPro" id="IPR018635">
    <property type="entry name" value="UPF0319"/>
</dbReference>
<dbReference type="HAMAP" id="MF_00789">
    <property type="entry name" value="UPF0319"/>
    <property type="match status" value="1"/>
</dbReference>
<reference evidence="5" key="1">
    <citation type="submission" date="2016-11" db="EMBL/GenBank/DDBJ databases">
        <authorList>
            <person name="Varghese N."/>
            <person name="Submissions S."/>
        </authorList>
    </citation>
    <scope>NUCLEOTIDE SEQUENCE [LARGE SCALE GENOMIC DNA]</scope>
    <source>
        <strain evidence="5">DSM 21264</strain>
    </source>
</reference>
<feature type="chain" id="PRO_5013406337" description="UPF0319 protein SAMN02745781_01266" evidence="3">
    <location>
        <begin position="23"/>
        <end position="234"/>
    </location>
</feature>
<sequence precursor="true">MKIALPLLFTLSLGIVPCTVAAKTILQIPDNIDVFAINAQPPEKASGLFPSNKEELDNGINQIVFKYSPAFEIGKDIQHAYSQVIIAKFKASDTQLHFKLPSYRSLTQARQKIDHMQWALVDAQGNNVVIAEDTLQKNGIQVGRDYVQEVQHYNTGAGIAAIHVSAVSDIQDTAAPSPQPTKSAKQNVPATQIVTTSQPLTSANSPNLSQLKHWYQKSTDQERKAFRKWIIDQE</sequence>
<dbReference type="PANTHER" id="PTHR38108">
    <property type="entry name" value="UPF0319 PROTEIN YCCT"/>
    <property type="match status" value="1"/>
</dbReference>
<evidence type="ECO:0000313" key="5">
    <source>
        <dbReference type="Proteomes" id="UP000184159"/>
    </source>
</evidence>
<dbReference type="PANTHER" id="PTHR38108:SF1">
    <property type="entry name" value="UPF0319 PROTEIN YCCT"/>
    <property type="match status" value="1"/>
</dbReference>
<keyword evidence="2 3" id="KW-0732">Signal</keyword>
<accession>A0A1M4Y391</accession>
<evidence type="ECO:0000256" key="3">
    <source>
        <dbReference type="HAMAP-Rule" id="MF_00789"/>
    </source>
</evidence>
<dbReference type="RefSeq" id="WP_072956944.1">
    <property type="nucleotide sequence ID" value="NZ_FQUH01000004.1"/>
</dbReference>